<keyword evidence="10" id="KW-1185">Reference proteome</keyword>
<dbReference type="Pfam" id="PF09430">
    <property type="entry name" value="EMC7_beta-sandw"/>
    <property type="match status" value="1"/>
</dbReference>
<proteinExistence type="predicted"/>
<reference evidence="9 10" key="1">
    <citation type="journal article" date="2016" name="Nat. Commun.">
        <title>Ectomycorrhizal ecology is imprinted in the genome of the dominant symbiotic fungus Cenococcum geophilum.</title>
        <authorList>
            <consortium name="DOE Joint Genome Institute"/>
            <person name="Peter M."/>
            <person name="Kohler A."/>
            <person name="Ohm R.A."/>
            <person name="Kuo A."/>
            <person name="Krutzmann J."/>
            <person name="Morin E."/>
            <person name="Arend M."/>
            <person name="Barry K.W."/>
            <person name="Binder M."/>
            <person name="Choi C."/>
            <person name="Clum A."/>
            <person name="Copeland A."/>
            <person name="Grisel N."/>
            <person name="Haridas S."/>
            <person name="Kipfer T."/>
            <person name="LaButti K."/>
            <person name="Lindquist E."/>
            <person name="Lipzen A."/>
            <person name="Maire R."/>
            <person name="Meier B."/>
            <person name="Mihaltcheva S."/>
            <person name="Molinier V."/>
            <person name="Murat C."/>
            <person name="Poggeler S."/>
            <person name="Quandt C.A."/>
            <person name="Sperisen C."/>
            <person name="Tritt A."/>
            <person name="Tisserant E."/>
            <person name="Crous P.W."/>
            <person name="Henrissat B."/>
            <person name="Nehls U."/>
            <person name="Egli S."/>
            <person name="Spatafora J.W."/>
            <person name="Grigoriev I.V."/>
            <person name="Martin F.M."/>
        </authorList>
    </citation>
    <scope>NUCLEOTIDE SEQUENCE [LARGE SCALE GENOMIC DNA]</scope>
    <source>
        <strain evidence="9 10">CBS 459.81</strain>
    </source>
</reference>
<accession>A0A8E2E945</accession>
<keyword evidence="2 6" id="KW-0812">Transmembrane</keyword>
<feature type="chain" id="PRO_5034819364" description="ER membrane protein complex subunit 7 beta-sandwich domain-containing protein" evidence="7">
    <location>
        <begin position="20"/>
        <end position="242"/>
    </location>
</feature>
<dbReference type="GO" id="GO:0072546">
    <property type="term" value="C:EMC complex"/>
    <property type="evidence" value="ECO:0007669"/>
    <property type="project" value="TreeGrafter"/>
</dbReference>
<comment type="subcellular location">
    <subcellularLocation>
        <location evidence="1">Membrane</location>
        <topology evidence="1">Single-pass membrane protein</topology>
    </subcellularLocation>
</comment>
<keyword evidence="4 6" id="KW-1133">Transmembrane helix</keyword>
<evidence type="ECO:0000256" key="3">
    <source>
        <dbReference type="ARBA" id="ARBA00022729"/>
    </source>
</evidence>
<organism evidence="9 10">
    <name type="scientific">Lepidopterella palustris CBS 459.81</name>
    <dbReference type="NCBI Taxonomy" id="1314670"/>
    <lineage>
        <taxon>Eukaryota</taxon>
        <taxon>Fungi</taxon>
        <taxon>Dikarya</taxon>
        <taxon>Ascomycota</taxon>
        <taxon>Pezizomycotina</taxon>
        <taxon>Dothideomycetes</taxon>
        <taxon>Pleosporomycetidae</taxon>
        <taxon>Mytilinidiales</taxon>
        <taxon>Argynnaceae</taxon>
        <taxon>Lepidopterella</taxon>
    </lineage>
</organism>
<keyword evidence="5 6" id="KW-0472">Membrane</keyword>
<evidence type="ECO:0000313" key="9">
    <source>
        <dbReference type="EMBL" id="OCK79421.1"/>
    </source>
</evidence>
<dbReference type="Proteomes" id="UP000250266">
    <property type="component" value="Unassembled WGS sequence"/>
</dbReference>
<evidence type="ECO:0000259" key="8">
    <source>
        <dbReference type="Pfam" id="PF09430"/>
    </source>
</evidence>
<feature type="signal peptide" evidence="7">
    <location>
        <begin position="1"/>
        <end position="19"/>
    </location>
</feature>
<dbReference type="InterPro" id="IPR039163">
    <property type="entry name" value="EMC7"/>
</dbReference>
<feature type="transmembrane region" description="Helical" evidence="6">
    <location>
        <begin position="165"/>
        <end position="183"/>
    </location>
</feature>
<evidence type="ECO:0000256" key="6">
    <source>
        <dbReference type="SAM" id="Phobius"/>
    </source>
</evidence>
<feature type="domain" description="ER membrane protein complex subunit 7 beta-sandwich" evidence="8">
    <location>
        <begin position="34"/>
        <end position="168"/>
    </location>
</feature>
<dbReference type="PANTHER" id="PTHR13605">
    <property type="entry name" value="ER MEMBRANE PROTEIN COMPLEX SUBUNIT 7"/>
    <property type="match status" value="1"/>
</dbReference>
<dbReference type="PANTHER" id="PTHR13605:SF4">
    <property type="entry name" value="ER MEMBRANE PROTEIN COMPLEX SUBUNIT 7"/>
    <property type="match status" value="1"/>
</dbReference>
<evidence type="ECO:0000313" key="10">
    <source>
        <dbReference type="Proteomes" id="UP000250266"/>
    </source>
</evidence>
<evidence type="ECO:0000256" key="1">
    <source>
        <dbReference type="ARBA" id="ARBA00004167"/>
    </source>
</evidence>
<evidence type="ECO:0000256" key="4">
    <source>
        <dbReference type="ARBA" id="ARBA00022989"/>
    </source>
</evidence>
<dbReference type="EMBL" id="KV745007">
    <property type="protein sequence ID" value="OCK79421.1"/>
    <property type="molecule type" value="Genomic_DNA"/>
</dbReference>
<evidence type="ECO:0000256" key="5">
    <source>
        <dbReference type="ARBA" id="ARBA00023136"/>
    </source>
</evidence>
<dbReference type="OrthoDB" id="27095at2759"/>
<protein>
    <recommendedName>
        <fullName evidence="8">ER membrane protein complex subunit 7 beta-sandwich domain-containing protein</fullName>
    </recommendedName>
</protein>
<dbReference type="AlphaFoldDB" id="A0A8E2E945"/>
<sequence length="242" mass="25899">MRLSTATPLLPLLTPLTIAVRLTLTIPSTPILQNPSLLPPTTHATLQSSGAPLSAPLSRSNTFVFDNVTQGSWLAVVHSHDFAFEMLRVDVTAEGDGKGGEVEKVEAWQSFLGNEWDNRGEVRGMGVVGMGSGGGVVVEVRAVGVKEFYQARGGFSPLSFLKNPMILMALFSLVLIVGMPYLIENMDPETKAEFEEIQKKSPLTGAGNPASQLQNFDFASWMAGKTAPGVEGQGQVGQAKKR</sequence>
<gene>
    <name evidence="9" type="ORF">K432DRAFT_299897</name>
</gene>
<evidence type="ECO:0000256" key="7">
    <source>
        <dbReference type="SAM" id="SignalP"/>
    </source>
</evidence>
<dbReference type="InterPro" id="IPR019008">
    <property type="entry name" value="Beta_sandwich_EMC7"/>
</dbReference>
<keyword evidence="3 7" id="KW-0732">Signal</keyword>
<evidence type="ECO:0000256" key="2">
    <source>
        <dbReference type="ARBA" id="ARBA00022692"/>
    </source>
</evidence>
<name>A0A8E2E945_9PEZI</name>